<dbReference type="SMART" id="SM00320">
    <property type="entry name" value="WD40"/>
    <property type="match status" value="5"/>
</dbReference>
<dbReference type="STRING" id="48709.A0A1D2M999"/>
<dbReference type="InterPro" id="IPR001680">
    <property type="entry name" value="WD40_rpt"/>
</dbReference>
<reference evidence="5 6" key="1">
    <citation type="journal article" date="2016" name="Genome Biol. Evol.">
        <title>Gene Family Evolution Reflects Adaptation to Soil Environmental Stressors in the Genome of the Collembolan Orchesella cincta.</title>
        <authorList>
            <person name="Faddeeva-Vakhrusheva A."/>
            <person name="Derks M.F."/>
            <person name="Anvar S.Y."/>
            <person name="Agamennone V."/>
            <person name="Suring W."/>
            <person name="Smit S."/>
            <person name="van Straalen N.M."/>
            <person name="Roelofs D."/>
        </authorList>
    </citation>
    <scope>NUCLEOTIDE SEQUENCE [LARGE SCALE GENOMIC DNA]</scope>
    <source>
        <tissue evidence="5">Mixed pool</tissue>
    </source>
</reference>
<evidence type="ECO:0000256" key="2">
    <source>
        <dbReference type="ARBA" id="ARBA00022574"/>
    </source>
</evidence>
<keyword evidence="2" id="KW-0853">WD repeat</keyword>
<keyword evidence="3" id="KW-0677">Repeat</keyword>
<dbReference type="PANTHER" id="PTHR22652">
    <property type="entry name" value="NUCLEOPORIN NUP43"/>
    <property type="match status" value="1"/>
</dbReference>
<dbReference type="Proteomes" id="UP000094527">
    <property type="component" value="Unassembled WGS sequence"/>
</dbReference>
<gene>
    <name evidence="5" type="ORF">Ocin01_17159</name>
</gene>
<dbReference type="PANTHER" id="PTHR22652:SF0">
    <property type="entry name" value="NUCLEOPORIN NUP43"/>
    <property type="match status" value="1"/>
</dbReference>
<dbReference type="EMBL" id="LJIJ01002572">
    <property type="protein sequence ID" value="ODM89519.1"/>
    <property type="molecule type" value="Genomic_DNA"/>
</dbReference>
<dbReference type="InterPro" id="IPR036322">
    <property type="entry name" value="WD40_repeat_dom_sf"/>
</dbReference>
<organism evidence="5 6">
    <name type="scientific">Orchesella cincta</name>
    <name type="common">Springtail</name>
    <name type="synonym">Podura cincta</name>
    <dbReference type="NCBI Taxonomy" id="48709"/>
    <lineage>
        <taxon>Eukaryota</taxon>
        <taxon>Metazoa</taxon>
        <taxon>Ecdysozoa</taxon>
        <taxon>Arthropoda</taxon>
        <taxon>Hexapoda</taxon>
        <taxon>Collembola</taxon>
        <taxon>Entomobryomorpha</taxon>
        <taxon>Entomobryoidea</taxon>
        <taxon>Orchesellidae</taxon>
        <taxon>Orchesellinae</taxon>
        <taxon>Orchesella</taxon>
    </lineage>
</organism>
<dbReference type="GO" id="GO:0031080">
    <property type="term" value="C:nuclear pore outer ring"/>
    <property type="evidence" value="ECO:0007669"/>
    <property type="project" value="TreeGrafter"/>
</dbReference>
<protein>
    <submittedName>
        <fullName evidence="5">Nucleoporin Nup43</fullName>
    </submittedName>
</protein>
<evidence type="ECO:0000256" key="1">
    <source>
        <dbReference type="ARBA" id="ARBA00004123"/>
    </source>
</evidence>
<evidence type="ECO:0000256" key="3">
    <source>
        <dbReference type="ARBA" id="ARBA00022737"/>
    </source>
</evidence>
<keyword evidence="6" id="KW-1185">Reference proteome</keyword>
<keyword evidence="4" id="KW-0539">Nucleus</keyword>
<evidence type="ECO:0000313" key="5">
    <source>
        <dbReference type="EMBL" id="ODM89519.1"/>
    </source>
</evidence>
<dbReference type="OrthoDB" id="9890280at2759"/>
<dbReference type="Gene3D" id="2.130.10.10">
    <property type="entry name" value="YVTN repeat-like/Quinoprotein amine dehydrogenase"/>
    <property type="match status" value="1"/>
</dbReference>
<comment type="subcellular location">
    <subcellularLocation>
        <location evidence="1">Nucleus</location>
    </subcellularLocation>
</comment>
<accession>A0A1D2M999</accession>
<dbReference type="AlphaFoldDB" id="A0A1D2M999"/>
<name>A0A1D2M999_ORCCI</name>
<sequence>MNSSMMIGGMDSSLYMDSTTARTLNRSRAAPSAKPKFVRFTNSTQTGRNVSKVRWLLDNSYIGVPDPYASEFFVSGSWSSVGDENDVGLWSLEVGPSAKEGEKDAKVTLITKAIVKGNVTDMSSLCGDRFCLCTSDGALYVYKCNKNRDEKFVSVTQAAASQLFTYRGQNSSATAVAVKDDIIVAAGEDGSIIECNSAGLGVIRRLERVDPLSISSACFVGRETVMTGNGGGQLKLWDLRSDSDVPVQILNPNVLMNNLYGASSICQHPSQTHAIIVGYQSGCMDLWDMRLGPDSDPVANLTSEGGALSEIYFHQINSDHFFSCAQSGQVCHWYPAERLSNPLQVPVEYSSDLNIEFLKKGLVFKEVHTSPFPINSMSLSRNDRIVVGSDSGVVFCTEIRV</sequence>
<dbReference type="InterPro" id="IPR015943">
    <property type="entry name" value="WD40/YVTN_repeat-like_dom_sf"/>
</dbReference>
<dbReference type="OMA" id="EGVIKPM"/>
<comment type="caution">
    <text evidence="5">The sequence shown here is derived from an EMBL/GenBank/DDBJ whole genome shotgun (WGS) entry which is preliminary data.</text>
</comment>
<evidence type="ECO:0000256" key="4">
    <source>
        <dbReference type="ARBA" id="ARBA00023242"/>
    </source>
</evidence>
<dbReference type="SUPFAM" id="SSF50978">
    <property type="entry name" value="WD40 repeat-like"/>
    <property type="match status" value="1"/>
</dbReference>
<proteinExistence type="predicted"/>
<evidence type="ECO:0000313" key="6">
    <source>
        <dbReference type="Proteomes" id="UP000094527"/>
    </source>
</evidence>